<comment type="caution">
    <text evidence="2">The sequence shown here is derived from an EMBL/GenBank/DDBJ whole genome shotgun (WGS) entry which is preliminary data.</text>
</comment>
<organism evidence="2 3">
    <name type="scientific">Tanacetum coccineum</name>
    <dbReference type="NCBI Taxonomy" id="301880"/>
    <lineage>
        <taxon>Eukaryota</taxon>
        <taxon>Viridiplantae</taxon>
        <taxon>Streptophyta</taxon>
        <taxon>Embryophyta</taxon>
        <taxon>Tracheophyta</taxon>
        <taxon>Spermatophyta</taxon>
        <taxon>Magnoliopsida</taxon>
        <taxon>eudicotyledons</taxon>
        <taxon>Gunneridae</taxon>
        <taxon>Pentapetalae</taxon>
        <taxon>asterids</taxon>
        <taxon>campanulids</taxon>
        <taxon>Asterales</taxon>
        <taxon>Asteraceae</taxon>
        <taxon>Asteroideae</taxon>
        <taxon>Anthemideae</taxon>
        <taxon>Anthemidinae</taxon>
        <taxon>Tanacetum</taxon>
    </lineage>
</organism>
<proteinExistence type="predicted"/>
<name>A0ABQ5I4W2_9ASTR</name>
<accession>A0ABQ5I4W2</accession>
<reference evidence="2" key="1">
    <citation type="journal article" date="2022" name="Int. J. Mol. Sci.">
        <title>Draft Genome of Tanacetum Coccineum: Genomic Comparison of Closely Related Tanacetum-Family Plants.</title>
        <authorList>
            <person name="Yamashiro T."/>
            <person name="Shiraishi A."/>
            <person name="Nakayama K."/>
            <person name="Satake H."/>
        </authorList>
    </citation>
    <scope>NUCLEOTIDE SEQUENCE</scope>
</reference>
<feature type="compositionally biased region" description="Polar residues" evidence="1">
    <location>
        <begin position="14"/>
        <end position="24"/>
    </location>
</feature>
<evidence type="ECO:0000313" key="2">
    <source>
        <dbReference type="EMBL" id="GJT95135.1"/>
    </source>
</evidence>
<dbReference type="EMBL" id="BQNB010020360">
    <property type="protein sequence ID" value="GJT95135.1"/>
    <property type="molecule type" value="Genomic_DNA"/>
</dbReference>
<reference evidence="2" key="2">
    <citation type="submission" date="2022-01" db="EMBL/GenBank/DDBJ databases">
        <authorList>
            <person name="Yamashiro T."/>
            <person name="Shiraishi A."/>
            <person name="Satake H."/>
            <person name="Nakayama K."/>
        </authorList>
    </citation>
    <scope>NUCLEOTIDE SEQUENCE</scope>
</reference>
<protein>
    <submittedName>
        <fullName evidence="2">Uncharacterized protein</fullName>
    </submittedName>
</protein>
<evidence type="ECO:0000313" key="3">
    <source>
        <dbReference type="Proteomes" id="UP001151760"/>
    </source>
</evidence>
<dbReference type="Proteomes" id="UP001151760">
    <property type="component" value="Unassembled WGS sequence"/>
</dbReference>
<gene>
    <name evidence="2" type="ORF">Tco_1090653</name>
</gene>
<evidence type="ECO:0000256" key="1">
    <source>
        <dbReference type="SAM" id="MobiDB-lite"/>
    </source>
</evidence>
<sequence>MHPASHRSLHCQVSKLQQGGSSDQELQKQRTSHGKQPAISVLEIMDREIKQLVEDDPYSSKLDGTSDFTWECVESYSC</sequence>
<feature type="region of interest" description="Disordered" evidence="1">
    <location>
        <begin position="1"/>
        <end position="38"/>
    </location>
</feature>
<keyword evidence="3" id="KW-1185">Reference proteome</keyword>